<reference evidence="1 2" key="1">
    <citation type="journal article" date="2007" name="Int. J. Syst. Evol. Microbiol.">
        <title>Marixanthomonas ophiurae gen. nov., sp. nov., a marine bacterium of the family Flavobacteriaceae isolated from a deep-sea brittle star.</title>
        <authorList>
            <person name="Romanenko L.A."/>
            <person name="Uchino M."/>
            <person name="Frolova G.M."/>
            <person name="Mikhailov V.V."/>
        </authorList>
    </citation>
    <scope>NUCLEOTIDE SEQUENCE [LARGE SCALE GENOMIC DNA]</scope>
    <source>
        <strain evidence="1 2">KMM 3046</strain>
    </source>
</reference>
<dbReference type="Proteomes" id="UP000261082">
    <property type="component" value="Unassembled WGS sequence"/>
</dbReference>
<dbReference type="EMBL" id="QVID01000001">
    <property type="protein sequence ID" value="RFN59251.1"/>
    <property type="molecule type" value="Genomic_DNA"/>
</dbReference>
<keyword evidence="2" id="KW-1185">Reference proteome</keyword>
<name>A0A3E1QAV3_9FLAO</name>
<evidence type="ECO:0000313" key="2">
    <source>
        <dbReference type="Proteomes" id="UP000261082"/>
    </source>
</evidence>
<organism evidence="1 2">
    <name type="scientific">Marixanthomonas ophiurae</name>
    <dbReference type="NCBI Taxonomy" id="387659"/>
    <lineage>
        <taxon>Bacteria</taxon>
        <taxon>Pseudomonadati</taxon>
        <taxon>Bacteroidota</taxon>
        <taxon>Flavobacteriia</taxon>
        <taxon>Flavobacteriales</taxon>
        <taxon>Flavobacteriaceae</taxon>
        <taxon>Marixanthomonas</taxon>
    </lineage>
</organism>
<proteinExistence type="predicted"/>
<gene>
    <name evidence="1" type="ORF">DZ858_04045</name>
</gene>
<protein>
    <submittedName>
        <fullName evidence="1">Uncharacterized protein</fullName>
    </submittedName>
</protein>
<accession>A0A3E1QAV3</accession>
<comment type="caution">
    <text evidence="1">The sequence shown here is derived from an EMBL/GenBank/DDBJ whole genome shotgun (WGS) entry which is preliminary data.</text>
</comment>
<sequence length="93" mass="11385">MEKYETARFKFSSCDSSFVYSLPLHLDLAHKKRRTSVRLFLPQIYHELNLLMLWYDSNIYNKVFQYLFFRPIAFIFDKEGFLISVFLQKRENM</sequence>
<dbReference type="AlphaFoldDB" id="A0A3E1QAV3"/>
<evidence type="ECO:0000313" key="1">
    <source>
        <dbReference type="EMBL" id="RFN59251.1"/>
    </source>
</evidence>